<organism evidence="3 4">
    <name type="scientific">Campylobacter hyointestinalis</name>
    <dbReference type="NCBI Taxonomy" id="198"/>
    <lineage>
        <taxon>Bacteria</taxon>
        <taxon>Pseudomonadati</taxon>
        <taxon>Campylobacterota</taxon>
        <taxon>Epsilonproteobacteria</taxon>
        <taxon>Campylobacterales</taxon>
        <taxon>Campylobacteraceae</taxon>
        <taxon>Campylobacter</taxon>
    </lineage>
</organism>
<dbReference type="Pfam" id="PF03797">
    <property type="entry name" value="Autotransporter"/>
    <property type="match status" value="1"/>
</dbReference>
<dbReference type="SUPFAM" id="SSF103515">
    <property type="entry name" value="Autotransporter"/>
    <property type="match status" value="1"/>
</dbReference>
<accession>A0A562XCB7</accession>
<protein>
    <submittedName>
        <fullName evidence="3">Autotransporter outer membrane beta-barrel domain-containing protein</fullName>
    </submittedName>
</protein>
<evidence type="ECO:0000259" key="2">
    <source>
        <dbReference type="PROSITE" id="PS51208"/>
    </source>
</evidence>
<feature type="coiled-coil region" evidence="1">
    <location>
        <begin position="186"/>
        <end position="221"/>
    </location>
</feature>
<dbReference type="InterPro" id="IPR036709">
    <property type="entry name" value="Autotransporte_beta_dom_sf"/>
</dbReference>
<dbReference type="AlphaFoldDB" id="A0A562XCB7"/>
<name>A0A562XCB7_CAMHY</name>
<proteinExistence type="predicted"/>
<feature type="domain" description="Autotransporter" evidence="2">
    <location>
        <begin position="371"/>
        <end position="636"/>
    </location>
</feature>
<evidence type="ECO:0000313" key="3">
    <source>
        <dbReference type="EMBL" id="TWO19782.1"/>
    </source>
</evidence>
<dbReference type="Gene3D" id="2.40.128.130">
    <property type="entry name" value="Autotransporter beta-domain"/>
    <property type="match status" value="1"/>
</dbReference>
<sequence>MGAIKTAIDNISKGTEVGQNAAKIYGMLITELKKDDQTLLSAQVQGDGKITVEKLLEVMYTDVKVADSADKEKANLQTAQQKIDEFRKALDKYISTAATLNTTLSGATKGAALTNKVNISNDADIKTAYDKLTTSITAAGFNVNANKITDLKGTVVASAEKADDIANNKLDTAPAVKEDQKANLDLVKLEELLTKYNKENIEATQAEIDKFHAMINDLQALQKVIQVKTTKATFKEEFAKADSGVFKDSVTAKTLNEAGLVDLISDKIDYTTPAAGDIDSKSIAADIEAQVVKPMQQATNEAAVATSSPIGALTVLNHASSINTATRLAKLSGFDANNMALASAIKNMDGIELASGDTSALSSIVKEYTDRFNYDNSVWANFIGAKGNTNNGNPELYGFSVGYDRSLDNAIVGGYFTYANSKVDTANLENEADNFEFGLYSRIFYGQNEFDLGASYGFGNNDITYSNYNRVVNALLSGSTDYDSKFINLNASYGYVLKAGDTIFVKPFIGLGYTYSSNDDYTLNKVNFKSVDTNVVYADLGVELRKYLNDGSYVFITPAIEQELSRNSDDTIASFVGANSAFLTNPADEKEQTYAKLTVGGEYAISKSLSTTLTLGYKGNTDNTLVNGSLGVKYKF</sequence>
<evidence type="ECO:0000313" key="4">
    <source>
        <dbReference type="Proteomes" id="UP000321812"/>
    </source>
</evidence>
<dbReference type="RefSeq" id="WP_147497416.1">
    <property type="nucleotide sequence ID" value="NZ_VOAP01000016.1"/>
</dbReference>
<dbReference type="Proteomes" id="UP000321812">
    <property type="component" value="Unassembled WGS sequence"/>
</dbReference>
<reference evidence="3 4" key="1">
    <citation type="submission" date="2019-07" db="EMBL/GenBank/DDBJ databases">
        <title>Rapid identification of Enteric Bacteria from Whole Genome Sequences (WGS) using Average Nucleotide Identity (ANI).</title>
        <authorList>
            <person name="Lane C."/>
        </authorList>
    </citation>
    <scope>NUCLEOTIDE SEQUENCE [LARGE SCALE GENOMIC DNA]</scope>
    <source>
        <strain evidence="3 4">D2411</strain>
    </source>
</reference>
<evidence type="ECO:0000256" key="1">
    <source>
        <dbReference type="SAM" id="Coils"/>
    </source>
</evidence>
<keyword evidence="1" id="KW-0175">Coiled coil</keyword>
<gene>
    <name evidence="3" type="ORF">YZ82_06760</name>
</gene>
<dbReference type="SMART" id="SM00869">
    <property type="entry name" value="Autotransporter"/>
    <property type="match status" value="1"/>
</dbReference>
<dbReference type="EMBL" id="VOAP01000016">
    <property type="protein sequence ID" value="TWO19782.1"/>
    <property type="molecule type" value="Genomic_DNA"/>
</dbReference>
<dbReference type="PROSITE" id="PS51208">
    <property type="entry name" value="AUTOTRANSPORTER"/>
    <property type="match status" value="1"/>
</dbReference>
<comment type="caution">
    <text evidence="3">The sequence shown here is derived from an EMBL/GenBank/DDBJ whole genome shotgun (WGS) entry which is preliminary data.</text>
</comment>
<feature type="coiled-coil region" evidence="1">
    <location>
        <begin position="69"/>
        <end position="96"/>
    </location>
</feature>
<dbReference type="InterPro" id="IPR005546">
    <property type="entry name" value="Autotransporte_beta"/>
</dbReference>